<gene>
    <name evidence="3" type="ORF">SUZIE_133975</name>
</gene>
<feature type="transmembrane region" description="Helical" evidence="2">
    <location>
        <begin position="14"/>
        <end position="35"/>
    </location>
</feature>
<feature type="compositionally biased region" description="Basic and acidic residues" evidence="1">
    <location>
        <begin position="139"/>
        <end position="165"/>
    </location>
</feature>
<keyword evidence="4" id="KW-1185">Reference proteome</keyword>
<dbReference type="Pfam" id="PF15125">
    <property type="entry name" value="TMEM238"/>
    <property type="match status" value="1"/>
</dbReference>
<organism evidence="3 4">
    <name type="scientific">Sciurus carolinensis</name>
    <name type="common">Eastern gray squirrel</name>
    <dbReference type="NCBI Taxonomy" id="30640"/>
    <lineage>
        <taxon>Eukaryota</taxon>
        <taxon>Metazoa</taxon>
        <taxon>Chordata</taxon>
        <taxon>Craniata</taxon>
        <taxon>Vertebrata</taxon>
        <taxon>Euteleostomi</taxon>
        <taxon>Mammalia</taxon>
        <taxon>Eutheria</taxon>
        <taxon>Euarchontoglires</taxon>
        <taxon>Glires</taxon>
        <taxon>Rodentia</taxon>
        <taxon>Sciuromorpha</taxon>
        <taxon>Sciuridae</taxon>
        <taxon>Sciurinae</taxon>
        <taxon>Sciurini</taxon>
        <taxon>Sciurus</taxon>
    </lineage>
</organism>
<keyword evidence="2 3" id="KW-0812">Transmembrane</keyword>
<dbReference type="PANTHER" id="PTHR28613:SF6">
    <property type="entry name" value="RIKEN CDNA A930007A09 GENE"/>
    <property type="match status" value="1"/>
</dbReference>
<dbReference type="InterPro" id="IPR029365">
    <property type="entry name" value="TMEM238"/>
</dbReference>
<feature type="compositionally biased region" description="Low complexity" evidence="1">
    <location>
        <begin position="429"/>
        <end position="443"/>
    </location>
</feature>
<dbReference type="Proteomes" id="UP001166674">
    <property type="component" value="Unassembled WGS sequence"/>
</dbReference>
<comment type="caution">
    <text evidence="3">The sequence shown here is derived from an EMBL/GenBank/DDBJ whole genome shotgun (WGS) entry which is preliminary data.</text>
</comment>
<evidence type="ECO:0000256" key="2">
    <source>
        <dbReference type="SAM" id="Phobius"/>
    </source>
</evidence>
<feature type="region of interest" description="Disordered" evidence="1">
    <location>
        <begin position="117"/>
        <end position="216"/>
    </location>
</feature>
<dbReference type="AlphaFoldDB" id="A0AA41SWL9"/>
<evidence type="ECO:0000313" key="4">
    <source>
        <dbReference type="Proteomes" id="UP001166674"/>
    </source>
</evidence>
<name>A0AA41SWL9_SCICA</name>
<keyword evidence="2" id="KW-0472">Membrane</keyword>
<protein>
    <submittedName>
        <fullName evidence="3">Transmembrane protein 238</fullName>
    </submittedName>
</protein>
<proteinExistence type="predicted"/>
<accession>A0AA41SWL9</accession>
<evidence type="ECO:0000256" key="1">
    <source>
        <dbReference type="SAM" id="MobiDB-lite"/>
    </source>
</evidence>
<feature type="transmembrane region" description="Helical" evidence="2">
    <location>
        <begin position="42"/>
        <end position="61"/>
    </location>
</feature>
<reference evidence="3" key="1">
    <citation type="submission" date="2020-03" db="EMBL/GenBank/DDBJ databases">
        <title>Studies in the Genomics of Life Span.</title>
        <authorList>
            <person name="Glass D."/>
        </authorList>
    </citation>
    <scope>NUCLEOTIDE SEQUENCE</scope>
    <source>
        <strain evidence="3">SUZIE</strain>
        <tissue evidence="3">Muscle</tissue>
    </source>
</reference>
<feature type="compositionally biased region" description="Pro residues" evidence="1">
    <location>
        <begin position="366"/>
        <end position="377"/>
    </location>
</feature>
<feature type="region of interest" description="Disordered" evidence="1">
    <location>
        <begin position="365"/>
        <end position="443"/>
    </location>
</feature>
<dbReference type="EMBL" id="JAATJV010254199">
    <property type="protein sequence ID" value="MBZ3875655.1"/>
    <property type="molecule type" value="Genomic_DNA"/>
</dbReference>
<keyword evidence="2" id="KW-1133">Transmembrane helix</keyword>
<evidence type="ECO:0000313" key="3">
    <source>
        <dbReference type="EMBL" id="MBZ3875655.1"/>
    </source>
</evidence>
<sequence>MTGKRSGLGRCRHFFWLGVLFDTVGAAVLFTGVFADLFFYDMLLYLGAIIIFFSLLWWVSWYTGNIELLPEDALPSGPRRPSDSVVRNIRRSVSLRFSQTFATFAVALQRVRRRGLRGRSPRLTPQTTPWSLSVPDVPEGGRKSVDARDVCRERAGPTPADDGRSEAVGAPGPATASRTHLEWPAFPQYSGEGRPPLPIHLSKSQPVTPLPSALKPDAFPAARSDVLVSLPSAGRPPVTLPVTSQLAVPGLAQSHPSLPVLSRDHSLVSVTSQSENLSHSQLFSVKDSESQILTPQVSEMPLLSTQSFQNVGLQPSPEIRDFVTVYHSQQFSKSSLLQEPSNRSSDLLEMSKKIVAQVFESLPLPIQKPPQQIPDPMTPVSEAADPASQSQQSVPTDIVDLASESQQSVPTDMADPATGSQQSVPTDMADPASASQQSAPTDSALALWAANKVHPL</sequence>
<dbReference type="PANTHER" id="PTHR28613">
    <property type="entry name" value="SI:CH211-232M10.4-RELATED"/>
    <property type="match status" value="1"/>
</dbReference>